<dbReference type="PROSITE" id="PS00041">
    <property type="entry name" value="HTH_ARAC_FAMILY_1"/>
    <property type="match status" value="1"/>
</dbReference>
<dbReference type="InterPro" id="IPR018062">
    <property type="entry name" value="HTH_AraC-typ_CS"/>
</dbReference>
<dbReference type="GO" id="GO:0003700">
    <property type="term" value="F:DNA-binding transcription factor activity"/>
    <property type="evidence" value="ECO:0007669"/>
    <property type="project" value="InterPro"/>
</dbReference>
<dbReference type="EMBL" id="UGPB01000001">
    <property type="protein sequence ID" value="STY28550.1"/>
    <property type="molecule type" value="Genomic_DNA"/>
</dbReference>
<evidence type="ECO:0000313" key="5">
    <source>
        <dbReference type="EMBL" id="STY28550.1"/>
    </source>
</evidence>
<dbReference type="SUPFAM" id="SSF46689">
    <property type="entry name" value="Homeodomain-like"/>
    <property type="match status" value="2"/>
</dbReference>
<accession>A0A378LQC0</accession>
<feature type="domain" description="HTH araC/xylS-type" evidence="4">
    <location>
        <begin position="134"/>
        <end position="232"/>
    </location>
</feature>
<reference evidence="5 6" key="1">
    <citation type="submission" date="2018-06" db="EMBL/GenBank/DDBJ databases">
        <authorList>
            <consortium name="Pathogen Informatics"/>
            <person name="Doyle S."/>
        </authorList>
    </citation>
    <scope>NUCLEOTIDE SEQUENCE [LARGE SCALE GENOMIC DNA]</scope>
    <source>
        <strain evidence="5 6">NCTC11532</strain>
    </source>
</reference>
<protein>
    <submittedName>
        <fullName evidence="5">AraC family transcriptional regulator</fullName>
    </submittedName>
</protein>
<sequence>MDLRSYLKESCSHSHEFAQVVLPLSGSMELEAGTYSGIVNHNLGVYIAPNELHCFAGSDHNLFVIVDVLHPNLVLEQSKSRAFTLSPHLKQFLHFTQHYLMGAQEDSFSFSLMNQLLLHFATESFSPEFDSVAMKARNWIDAHFTHPVDINKIAKFCYLSASQLQRRFKQALGMSLGEYWRFKKLNHAKHLLSLNCCSIEAVAYAVGYENLPAFSRRFNQMFGESPTQWRTKVFSAKKLRETDNFL</sequence>
<dbReference type="AlphaFoldDB" id="A0A378LQC0"/>
<evidence type="ECO:0000313" key="6">
    <source>
        <dbReference type="Proteomes" id="UP000255297"/>
    </source>
</evidence>
<dbReference type="GO" id="GO:0043565">
    <property type="term" value="F:sequence-specific DNA binding"/>
    <property type="evidence" value="ECO:0007669"/>
    <property type="project" value="InterPro"/>
</dbReference>
<name>A0A378LQC0_9GAMM</name>
<proteinExistence type="predicted"/>
<dbReference type="PANTHER" id="PTHR46796">
    <property type="entry name" value="HTH-TYPE TRANSCRIPTIONAL ACTIVATOR RHAS-RELATED"/>
    <property type="match status" value="1"/>
</dbReference>
<dbReference type="Pfam" id="PF12833">
    <property type="entry name" value="HTH_18"/>
    <property type="match status" value="1"/>
</dbReference>
<dbReference type="Gene3D" id="1.10.10.60">
    <property type="entry name" value="Homeodomain-like"/>
    <property type="match status" value="2"/>
</dbReference>
<dbReference type="InterPro" id="IPR050204">
    <property type="entry name" value="AraC_XylS_family_regulators"/>
</dbReference>
<keyword evidence="1" id="KW-0805">Transcription regulation</keyword>
<dbReference type="STRING" id="1122170.GCA_000701265_02887"/>
<dbReference type="InterPro" id="IPR018060">
    <property type="entry name" value="HTH_AraC"/>
</dbReference>
<gene>
    <name evidence="5" type="primary">araC</name>
    <name evidence="5" type="ORF">NCTC11532_00725</name>
</gene>
<evidence type="ECO:0000256" key="2">
    <source>
        <dbReference type="ARBA" id="ARBA00023125"/>
    </source>
</evidence>
<keyword evidence="6" id="KW-1185">Reference proteome</keyword>
<organism evidence="5 6">
    <name type="scientific">Legionella wadsworthii</name>
    <dbReference type="NCBI Taxonomy" id="28088"/>
    <lineage>
        <taxon>Bacteria</taxon>
        <taxon>Pseudomonadati</taxon>
        <taxon>Pseudomonadota</taxon>
        <taxon>Gammaproteobacteria</taxon>
        <taxon>Legionellales</taxon>
        <taxon>Legionellaceae</taxon>
        <taxon>Legionella</taxon>
    </lineage>
</organism>
<evidence type="ECO:0000256" key="1">
    <source>
        <dbReference type="ARBA" id="ARBA00023015"/>
    </source>
</evidence>
<dbReference type="RefSeq" id="WP_031563911.1">
    <property type="nucleotide sequence ID" value="NZ_CAAAIS010000002.1"/>
</dbReference>
<dbReference type="InterPro" id="IPR009057">
    <property type="entry name" value="Homeodomain-like_sf"/>
</dbReference>
<evidence type="ECO:0000259" key="4">
    <source>
        <dbReference type="PROSITE" id="PS01124"/>
    </source>
</evidence>
<keyword evidence="2" id="KW-0238">DNA-binding</keyword>
<dbReference type="SMART" id="SM00342">
    <property type="entry name" value="HTH_ARAC"/>
    <property type="match status" value="1"/>
</dbReference>
<dbReference type="Proteomes" id="UP000255297">
    <property type="component" value="Unassembled WGS sequence"/>
</dbReference>
<keyword evidence="3" id="KW-0804">Transcription</keyword>
<dbReference type="PROSITE" id="PS01124">
    <property type="entry name" value="HTH_ARAC_FAMILY_2"/>
    <property type="match status" value="1"/>
</dbReference>
<evidence type="ECO:0000256" key="3">
    <source>
        <dbReference type="ARBA" id="ARBA00023163"/>
    </source>
</evidence>